<keyword evidence="6" id="KW-1185">Reference proteome</keyword>
<dbReference type="InterPro" id="IPR027443">
    <property type="entry name" value="IPNS-like_sf"/>
</dbReference>
<evidence type="ECO:0000259" key="4">
    <source>
        <dbReference type="Pfam" id="PF05118"/>
    </source>
</evidence>
<dbReference type="InterPro" id="IPR007803">
    <property type="entry name" value="Asp/Arg/Pro-Hydrxlase"/>
</dbReference>
<dbReference type="EMBL" id="BAABJY010000001">
    <property type="protein sequence ID" value="GAA4860492.1"/>
    <property type="molecule type" value="Genomic_DNA"/>
</dbReference>
<protein>
    <recommendedName>
        <fullName evidence="4">Aspartyl/asparaginy/proline hydroxylase domain-containing protein</fullName>
    </recommendedName>
</protein>
<evidence type="ECO:0000256" key="1">
    <source>
        <dbReference type="ARBA" id="ARBA00007730"/>
    </source>
</evidence>
<dbReference type="PANTHER" id="PTHR46332:SF5">
    <property type="entry name" value="ASPARTATE BETA-HYDROXYLASE DOMAIN CONTAINING 2"/>
    <property type="match status" value="1"/>
</dbReference>
<evidence type="ECO:0000313" key="5">
    <source>
        <dbReference type="EMBL" id="GAA4860492.1"/>
    </source>
</evidence>
<gene>
    <name evidence="5" type="ORF">GCM10023332_10640</name>
</gene>
<proteinExistence type="inferred from homology"/>
<accession>A0ABP9DWS8</accession>
<dbReference type="Pfam" id="PF05118">
    <property type="entry name" value="Asp_Arg_Hydrox"/>
    <property type="match status" value="1"/>
</dbReference>
<dbReference type="PANTHER" id="PTHR46332">
    <property type="entry name" value="ASPARTATE BETA-HYDROXYLASE DOMAIN-CONTAINING PROTEIN 2"/>
    <property type="match status" value="1"/>
</dbReference>
<organism evidence="5 6">
    <name type="scientific">Luteimonas vadosa</name>
    <dbReference type="NCBI Taxonomy" id="1165507"/>
    <lineage>
        <taxon>Bacteria</taxon>
        <taxon>Pseudomonadati</taxon>
        <taxon>Pseudomonadota</taxon>
        <taxon>Gammaproteobacteria</taxon>
        <taxon>Lysobacterales</taxon>
        <taxon>Lysobacteraceae</taxon>
        <taxon>Luteimonas</taxon>
    </lineage>
</organism>
<comment type="similarity">
    <text evidence="1">Belongs to the aspartyl/asparaginyl beta-hydroxylase family.</text>
</comment>
<keyword evidence="3" id="KW-0560">Oxidoreductase</keyword>
<feature type="domain" description="Aspartyl/asparaginy/proline hydroxylase" evidence="4">
    <location>
        <begin position="149"/>
        <end position="308"/>
    </location>
</feature>
<evidence type="ECO:0000256" key="2">
    <source>
        <dbReference type="ARBA" id="ARBA00022964"/>
    </source>
</evidence>
<evidence type="ECO:0000313" key="6">
    <source>
        <dbReference type="Proteomes" id="UP001501323"/>
    </source>
</evidence>
<comment type="caution">
    <text evidence="5">The sequence shown here is derived from an EMBL/GenBank/DDBJ whole genome shotgun (WGS) entry which is preliminary data.</text>
</comment>
<dbReference type="Proteomes" id="UP001501323">
    <property type="component" value="Unassembled WGS sequence"/>
</dbReference>
<reference evidence="6" key="1">
    <citation type="journal article" date="2019" name="Int. J. Syst. Evol. Microbiol.">
        <title>The Global Catalogue of Microorganisms (GCM) 10K type strain sequencing project: providing services to taxonomists for standard genome sequencing and annotation.</title>
        <authorList>
            <consortium name="The Broad Institute Genomics Platform"/>
            <consortium name="The Broad Institute Genome Sequencing Center for Infectious Disease"/>
            <person name="Wu L."/>
            <person name="Ma J."/>
        </authorList>
    </citation>
    <scope>NUCLEOTIDE SEQUENCE [LARGE SCALE GENOMIC DNA]</scope>
    <source>
        <strain evidence="6">JCM 18392</strain>
    </source>
</reference>
<sequence>MMKEAEVDAVLGRDPRNVHALVAKGDLRAAEGNDRLAGDFYRAALRAAAARPGEPGQAAIVQRAEAALQRISGSFEDHLEQGLSALGFPPDRRPLRFQESIEILTGRREVKLELQRPGGYFYPGLPQRRYYERAEFDWAPAIESMAPLMLKELSELQAAESDAFSPYMISDTTRPRHDFHGLVDNPEWSTLYLWQDGRPVDRHVAHCPQTFDAITRLDLPYITRRAPSILFSRLSPGARIPAHAGVLNTRLICHLPLIVPPGCGFRVGGETRQWRQGELLAFDDTVEHEAWNEGQSERILLIFDVWRPELDASERAAITALFQVVDSYGA</sequence>
<dbReference type="Gene3D" id="2.60.120.330">
    <property type="entry name" value="B-lactam Antibiotic, Isopenicillin N Synthase, Chain"/>
    <property type="match status" value="1"/>
</dbReference>
<dbReference type="SUPFAM" id="SSF51197">
    <property type="entry name" value="Clavaminate synthase-like"/>
    <property type="match status" value="1"/>
</dbReference>
<name>A0ABP9DWS8_9GAMM</name>
<evidence type="ECO:0000256" key="3">
    <source>
        <dbReference type="ARBA" id="ARBA00023002"/>
    </source>
</evidence>
<keyword evidence="2" id="KW-0223">Dioxygenase</keyword>
<dbReference type="InterPro" id="IPR051821">
    <property type="entry name" value="Asp/Asn_beta-hydroxylase"/>
</dbReference>